<gene>
    <name evidence="2" type="ORF">EWM59_10055</name>
</gene>
<dbReference type="AlphaFoldDB" id="A0A4Q5M0K4"/>
<evidence type="ECO:0000313" key="3">
    <source>
        <dbReference type="Proteomes" id="UP000293162"/>
    </source>
</evidence>
<dbReference type="PANTHER" id="PTHR31876">
    <property type="entry name" value="COV-LIKE PROTEIN 1"/>
    <property type="match status" value="1"/>
</dbReference>
<feature type="transmembrane region" description="Helical" evidence="1">
    <location>
        <begin position="12"/>
        <end position="35"/>
    </location>
</feature>
<organism evidence="2 3">
    <name type="scientific">Emticicia agri</name>
    <dbReference type="NCBI Taxonomy" id="2492393"/>
    <lineage>
        <taxon>Bacteria</taxon>
        <taxon>Pseudomonadati</taxon>
        <taxon>Bacteroidota</taxon>
        <taxon>Cytophagia</taxon>
        <taxon>Cytophagales</taxon>
        <taxon>Leadbetterellaceae</taxon>
        <taxon>Emticicia</taxon>
    </lineage>
</organism>
<dbReference type="RefSeq" id="WP_130020837.1">
    <property type="nucleotide sequence ID" value="NZ_SEWF01000012.1"/>
</dbReference>
<comment type="caution">
    <text evidence="2">The sequence shown here is derived from an EMBL/GenBank/DDBJ whole genome shotgun (WGS) entry which is preliminary data.</text>
</comment>
<keyword evidence="1" id="KW-0812">Transmembrane</keyword>
<dbReference type="EMBL" id="SEWF01000012">
    <property type="protein sequence ID" value="RYU95698.1"/>
    <property type="molecule type" value="Genomic_DNA"/>
</dbReference>
<keyword evidence="1" id="KW-0472">Membrane</keyword>
<dbReference type="InterPro" id="IPR007462">
    <property type="entry name" value="COV1-like"/>
</dbReference>
<reference evidence="2 3" key="1">
    <citation type="submission" date="2019-02" db="EMBL/GenBank/DDBJ databases">
        <title>Bacterial novel species Emticicia sp. 17J42-9 isolated from soil.</title>
        <authorList>
            <person name="Jung H.-Y."/>
        </authorList>
    </citation>
    <scope>NUCLEOTIDE SEQUENCE [LARGE SCALE GENOMIC DNA]</scope>
    <source>
        <strain evidence="2 3">17J42-9</strain>
    </source>
</reference>
<dbReference type="OrthoDB" id="9789516at2"/>
<name>A0A4Q5M0K4_9BACT</name>
<protein>
    <submittedName>
        <fullName evidence="2">DUF502 domain-containing protein</fullName>
    </submittedName>
</protein>
<sequence>MSGRSILSRLFSYFIRGLLFVAPLGFTFFILLGAFDFVDNLIRIRIPTSDPNRDLFIPGLGSLIVVSGTMLIGFVFSVLLPQTLQNIIENAISHLPLVRIFYFAFKDLISAFVGDKRKFNQGAIVLINKEAQVYKIGFITQNDLSNLGVSDLVAVYFPHSYAFSGNLVLVPRENVQMLDLPSAEIMKLIVSGGVSVNEKM</sequence>
<dbReference type="Pfam" id="PF04367">
    <property type="entry name" value="DUF502"/>
    <property type="match status" value="1"/>
</dbReference>
<dbReference type="Proteomes" id="UP000293162">
    <property type="component" value="Unassembled WGS sequence"/>
</dbReference>
<feature type="transmembrane region" description="Helical" evidence="1">
    <location>
        <begin position="55"/>
        <end position="80"/>
    </location>
</feature>
<keyword evidence="3" id="KW-1185">Reference proteome</keyword>
<keyword evidence="1" id="KW-1133">Transmembrane helix</keyword>
<evidence type="ECO:0000313" key="2">
    <source>
        <dbReference type="EMBL" id="RYU95698.1"/>
    </source>
</evidence>
<evidence type="ECO:0000256" key="1">
    <source>
        <dbReference type="SAM" id="Phobius"/>
    </source>
</evidence>
<proteinExistence type="predicted"/>
<dbReference type="PANTHER" id="PTHR31876:SF26">
    <property type="entry name" value="PROTEIN LIKE COV 2"/>
    <property type="match status" value="1"/>
</dbReference>
<accession>A0A4Q5M0K4</accession>